<organism evidence="4">
    <name type="scientific">Bosea sp. NBC_00436</name>
    <dbReference type="NCBI Taxonomy" id="2969620"/>
    <lineage>
        <taxon>Bacteria</taxon>
        <taxon>Pseudomonadati</taxon>
        <taxon>Pseudomonadota</taxon>
        <taxon>Alphaproteobacteria</taxon>
        <taxon>Hyphomicrobiales</taxon>
        <taxon>Boseaceae</taxon>
        <taxon>Bosea</taxon>
    </lineage>
</organism>
<gene>
    <name evidence="4" type="ORF">NWE54_17975</name>
</gene>
<dbReference type="Gene3D" id="3.40.50.720">
    <property type="entry name" value="NAD(P)-binding Rossmann-like Domain"/>
    <property type="match status" value="1"/>
</dbReference>
<name>A0A9E8A0X8_9HYPH</name>
<reference evidence="4" key="1">
    <citation type="submission" date="2022-08" db="EMBL/GenBank/DDBJ databases">
        <title>Complete Genome Sequences of 2 Bosea sp. soil isolates.</title>
        <authorList>
            <person name="Alvarez Arevalo M."/>
            <person name="Sterndorff E.B."/>
            <person name="Faurdal D."/>
            <person name="Joergensen T.S."/>
            <person name="Weber T."/>
        </authorList>
    </citation>
    <scope>NUCLEOTIDE SEQUENCE</scope>
    <source>
        <strain evidence="4">NBC_00436</strain>
    </source>
</reference>
<keyword evidence="2" id="KW-0560">Oxidoreductase</keyword>
<dbReference type="PRINTS" id="PR00080">
    <property type="entry name" value="SDRFAMILY"/>
</dbReference>
<comment type="similarity">
    <text evidence="1">Belongs to the short-chain dehydrogenases/reductases (SDR) family.</text>
</comment>
<dbReference type="PANTHER" id="PTHR42760:SF133">
    <property type="entry name" value="3-OXOACYL-[ACYL-CARRIER-PROTEIN] REDUCTASE"/>
    <property type="match status" value="1"/>
</dbReference>
<sequence length="258" mass="26741">MATDLNRLDGRVAIVTGGGTGIGKAIAEAFARAGAHVVVTGRTRETIEPVAAAIGGAAMLCDVTKLDEVEAMFAQALAITGTVDVLVNNAGQSGPIGNIADVDLDAWRTCIEINLFGTVNCLRVASRIMSAQGSGSIINMSSLMGLKGYPMRSAYCATKFAVIGLTETVAREVGPAGVRVNALCPGAVSGELMDRVVAKRAAAEGRDPAEIIRQNYTDVAALRRWVTPEEVAAAALFLASDASSSLTGERIRTDAGRF</sequence>
<dbReference type="FunFam" id="3.40.50.720:FF:000084">
    <property type="entry name" value="Short-chain dehydrogenase reductase"/>
    <property type="match status" value="1"/>
</dbReference>
<dbReference type="InterPro" id="IPR002347">
    <property type="entry name" value="SDR_fam"/>
</dbReference>
<dbReference type="CDD" id="cd05233">
    <property type="entry name" value="SDR_c"/>
    <property type="match status" value="1"/>
</dbReference>
<dbReference type="GO" id="GO:0016616">
    <property type="term" value="F:oxidoreductase activity, acting on the CH-OH group of donors, NAD or NADP as acceptor"/>
    <property type="evidence" value="ECO:0007669"/>
    <property type="project" value="UniProtKB-ARBA"/>
</dbReference>
<proteinExistence type="inferred from homology"/>
<dbReference type="InterPro" id="IPR020904">
    <property type="entry name" value="Sc_DH/Rdtase_CS"/>
</dbReference>
<dbReference type="PRINTS" id="PR00081">
    <property type="entry name" value="GDHRDH"/>
</dbReference>
<dbReference type="InterPro" id="IPR036291">
    <property type="entry name" value="NAD(P)-bd_dom_sf"/>
</dbReference>
<dbReference type="SUPFAM" id="SSF51735">
    <property type="entry name" value="NAD(P)-binding Rossmann-fold domains"/>
    <property type="match status" value="1"/>
</dbReference>
<evidence type="ECO:0000313" key="4">
    <source>
        <dbReference type="EMBL" id="UZF85700.1"/>
    </source>
</evidence>
<accession>A0A9E8A0X8</accession>
<protein>
    <submittedName>
        <fullName evidence="4">SDR family oxidoreductase</fullName>
    </submittedName>
</protein>
<dbReference type="InterPro" id="IPR057326">
    <property type="entry name" value="KR_dom"/>
</dbReference>
<dbReference type="EMBL" id="CP102774">
    <property type="protein sequence ID" value="UZF85700.1"/>
    <property type="molecule type" value="Genomic_DNA"/>
</dbReference>
<dbReference type="PANTHER" id="PTHR42760">
    <property type="entry name" value="SHORT-CHAIN DEHYDROGENASES/REDUCTASES FAMILY MEMBER"/>
    <property type="match status" value="1"/>
</dbReference>
<dbReference type="NCBIfam" id="NF005559">
    <property type="entry name" value="PRK07231.1"/>
    <property type="match status" value="1"/>
</dbReference>
<evidence type="ECO:0000259" key="3">
    <source>
        <dbReference type="SMART" id="SM00822"/>
    </source>
</evidence>
<evidence type="ECO:0000256" key="1">
    <source>
        <dbReference type="ARBA" id="ARBA00006484"/>
    </source>
</evidence>
<evidence type="ECO:0000256" key="2">
    <source>
        <dbReference type="ARBA" id="ARBA00023002"/>
    </source>
</evidence>
<dbReference type="Pfam" id="PF13561">
    <property type="entry name" value="adh_short_C2"/>
    <property type="match status" value="1"/>
</dbReference>
<feature type="domain" description="Ketoreductase" evidence="3">
    <location>
        <begin position="11"/>
        <end position="186"/>
    </location>
</feature>
<dbReference type="AlphaFoldDB" id="A0A9E8A0X8"/>
<dbReference type="SMART" id="SM00822">
    <property type="entry name" value="PKS_KR"/>
    <property type="match status" value="1"/>
</dbReference>
<dbReference type="PROSITE" id="PS00061">
    <property type="entry name" value="ADH_SHORT"/>
    <property type="match status" value="1"/>
</dbReference>